<keyword evidence="3" id="KW-1185">Reference proteome</keyword>
<feature type="transmembrane region" description="Helical" evidence="1">
    <location>
        <begin position="183"/>
        <end position="203"/>
    </location>
</feature>
<evidence type="ECO:0000256" key="1">
    <source>
        <dbReference type="SAM" id="Phobius"/>
    </source>
</evidence>
<gene>
    <name evidence="2" type="ORF">GTK07_15900</name>
</gene>
<accession>A0A6I5KW66</accession>
<proteinExistence type="predicted"/>
<dbReference type="Proteomes" id="UP000468707">
    <property type="component" value="Unassembled WGS sequence"/>
</dbReference>
<keyword evidence="1" id="KW-1133">Transmembrane helix</keyword>
<evidence type="ECO:0000313" key="3">
    <source>
        <dbReference type="Proteomes" id="UP000468707"/>
    </source>
</evidence>
<reference evidence="2 3" key="1">
    <citation type="submission" date="2020-01" db="EMBL/GenBank/DDBJ databases">
        <title>Muricauda sediminis sp.nov. 40Bstr401.</title>
        <authorList>
            <person name="Xue Z."/>
            <person name="Zhu S."/>
            <person name="Ren N."/>
            <person name="Chen T."/>
            <person name="Chen X."/>
            <person name="Chen J."/>
            <person name="Yang J."/>
        </authorList>
    </citation>
    <scope>NUCLEOTIDE SEQUENCE [LARGE SCALE GENOMIC DNA]</scope>
    <source>
        <strain evidence="2 3">40Bstr401</strain>
    </source>
</reference>
<name>A0A6I5KW66_9FLAO</name>
<dbReference type="RefSeq" id="WP_163636235.1">
    <property type="nucleotide sequence ID" value="NZ_JAAAMI010000009.1"/>
</dbReference>
<dbReference type="EMBL" id="JAAAMI010000009">
    <property type="protein sequence ID" value="NDV44813.1"/>
    <property type="molecule type" value="Genomic_DNA"/>
</dbReference>
<keyword evidence="1" id="KW-0812">Transmembrane</keyword>
<evidence type="ECO:0000313" key="2">
    <source>
        <dbReference type="EMBL" id="NDV44813.1"/>
    </source>
</evidence>
<protein>
    <submittedName>
        <fullName evidence="2">Uncharacterized protein</fullName>
    </submittedName>
</protein>
<sequence length="462" mass="51828">MGSYRHFLLIVLGILVYHSALAQPYTLNKKLTPIELKLQKDTRKGHEEEKGIVFFNKMDSLVMYHYVTGHGMFQMVDVLVSSVDGEPLKATLVKDNWEDEQEQQTTSSSSDDIINFKVRSYGSFGIKVEAEEVGALYNITLLASKPVKAYLGSPFRKIKDSEMKADETTEITGTTNTRGDNKWLYIALGVALLVIGLLAGKLLGKNKSSATLVLVLLGFSSMSFVQTGPEGAFLSVKEFEEFVKDNNAQMKNFEALLKIINEKVPADWNAAKFKKTTESINKNIGVIMKAWSSAAKVFDLYHGLGECMSATPIPGEPNIPSFCDDELLTGATGFGDNLGSCSECYYQARTEFNNVRYNLEELATIYSCTKKFTDAALAFGDNASGIHAVTGLAWQNERRGIEKSITDLENAYDKKYAEFMQRLAEAMQQLNICEAKFGVEDWYDRFGFIYYEFMKDKYKRKK</sequence>
<keyword evidence="1" id="KW-0472">Membrane</keyword>
<dbReference type="AlphaFoldDB" id="A0A6I5KW66"/>
<organism evidence="2 3">
    <name type="scientific">Flagellimonas sediminis</name>
    <dbReference type="NCBI Taxonomy" id="2696468"/>
    <lineage>
        <taxon>Bacteria</taxon>
        <taxon>Pseudomonadati</taxon>
        <taxon>Bacteroidota</taxon>
        <taxon>Flavobacteriia</taxon>
        <taxon>Flavobacteriales</taxon>
        <taxon>Flavobacteriaceae</taxon>
        <taxon>Flagellimonas</taxon>
    </lineage>
</organism>
<comment type="caution">
    <text evidence="2">The sequence shown here is derived from an EMBL/GenBank/DDBJ whole genome shotgun (WGS) entry which is preliminary data.</text>
</comment>